<feature type="compositionally biased region" description="Low complexity" evidence="6">
    <location>
        <begin position="212"/>
        <end position="230"/>
    </location>
</feature>
<feature type="compositionally biased region" description="Gly residues" evidence="6">
    <location>
        <begin position="8"/>
        <end position="24"/>
    </location>
</feature>
<evidence type="ECO:0000256" key="5">
    <source>
        <dbReference type="ARBA" id="ARBA00023242"/>
    </source>
</evidence>
<dbReference type="GO" id="GO:0006607">
    <property type="term" value="P:NLS-bearing protein import into nucleus"/>
    <property type="evidence" value="ECO:0007669"/>
    <property type="project" value="TreeGrafter"/>
</dbReference>
<accession>A0A8J5UHZ4</accession>
<feature type="compositionally biased region" description="Gly residues" evidence="6">
    <location>
        <begin position="177"/>
        <end position="199"/>
    </location>
</feature>
<keyword evidence="4" id="KW-0653">Protein transport</keyword>
<feature type="compositionally biased region" description="Low complexity" evidence="6">
    <location>
        <begin position="241"/>
        <end position="255"/>
    </location>
</feature>
<dbReference type="GO" id="GO:0006999">
    <property type="term" value="P:nuclear pore organization"/>
    <property type="evidence" value="ECO:0007669"/>
    <property type="project" value="TreeGrafter"/>
</dbReference>
<dbReference type="AlphaFoldDB" id="A0A8J5UHZ4"/>
<evidence type="ECO:0000256" key="1">
    <source>
        <dbReference type="ARBA" id="ARBA00004567"/>
    </source>
</evidence>
<dbReference type="GO" id="GO:0036228">
    <property type="term" value="P:protein localization to nuclear inner membrane"/>
    <property type="evidence" value="ECO:0007669"/>
    <property type="project" value="TreeGrafter"/>
</dbReference>
<keyword evidence="5" id="KW-0539">Nucleus</keyword>
<gene>
    <name evidence="8" type="ORF">J8A68_003202</name>
</gene>
<feature type="compositionally biased region" description="Polar residues" evidence="6">
    <location>
        <begin position="163"/>
        <end position="174"/>
    </location>
</feature>
<proteinExistence type="predicted"/>
<evidence type="ECO:0000256" key="3">
    <source>
        <dbReference type="ARBA" id="ARBA00022448"/>
    </source>
</evidence>
<reference evidence="8 9" key="1">
    <citation type="journal article" date="2021" name="DNA Res.">
        <title>Genome analysis of Candida subhashii reveals its hybrid nature and dual mitochondrial genome conformations.</title>
        <authorList>
            <person name="Mixao V."/>
            <person name="Hegedusova E."/>
            <person name="Saus E."/>
            <person name="Pryszcz L.P."/>
            <person name="Cillingova A."/>
            <person name="Nosek J."/>
            <person name="Gabaldon T."/>
        </authorList>
    </citation>
    <scope>NUCLEOTIDE SEQUENCE [LARGE SCALE GENOMIC DNA]</scope>
    <source>
        <strain evidence="8 9">CBS 10753</strain>
    </source>
</reference>
<evidence type="ECO:0000256" key="2">
    <source>
        <dbReference type="ARBA" id="ARBA00004620"/>
    </source>
</evidence>
<keyword evidence="4" id="KW-0906">Nuclear pore complex</keyword>
<dbReference type="InterPro" id="IPR025574">
    <property type="entry name" value="Nucleoporin_FG_rpt"/>
</dbReference>
<feature type="region of interest" description="Disordered" evidence="6">
    <location>
        <begin position="156"/>
        <end position="273"/>
    </location>
</feature>
<dbReference type="PANTHER" id="PTHR13000">
    <property type="entry name" value="NUCLEOPORIN P54"/>
    <property type="match status" value="1"/>
</dbReference>
<dbReference type="GO" id="GO:0017056">
    <property type="term" value="F:structural constituent of nuclear pore"/>
    <property type="evidence" value="ECO:0007669"/>
    <property type="project" value="TreeGrafter"/>
</dbReference>
<sequence>MFGSSANTGGGMFGSSGTQSGGLFGQKPATTGFGAQQQPQQQQQQLGTGFGSTANAPSGGGLFGQQTNTGTSTTGGGLFGNKPATGGLFGQSSQQPATGTGFGGAPAAASTGTNLFGGGASNASANTGGLFGNKPATTGTTGGGLFGSTGATGSNTSGGLFGSNPQGATPTSAPSGGLFGASSGGTGFGSAGTTGGGLFGNKPAAPSGGLFGSQQPQQQQQIQQQQQPSGGLFGNNTTNNQQPSFSWSQPQQPQSTLFNTSATGAGFGTNPNMQSSAANVNTYTPAINDQLIKISEQWDPNSPKCALKTHLYNKFNEQEIAILMSQQRPANETPEDWDNAMMKRPGIAYYPIKITSFSDIAQRIETQLDHVAKSRVLLNTINEKQNALSSKHDLENTTRILKAKARHTKLSRRLLRLATVLAILKLKGYPLLPEEEEISKQFDLLTAKLNDPNSSVGKLSDIFARLAILKERAEDLNYQFDHSINTLNGGLNVGEQTEQKVKDQAGNTDELIKKLSNVLLKQQMGLNYLNDVLEKDKESVQKLGKK</sequence>
<feature type="compositionally biased region" description="Polar residues" evidence="6">
    <location>
        <begin position="256"/>
        <end position="273"/>
    </location>
</feature>
<comment type="subcellular location">
    <subcellularLocation>
        <location evidence="2">Nucleus membrane</location>
        <topology evidence="2">Peripheral membrane protein</topology>
        <orientation evidence="2">Nucleoplasmic side</orientation>
    </subcellularLocation>
    <subcellularLocation>
        <location evidence="1">Nucleus</location>
        <location evidence="1">Nuclear pore complex</location>
    </subcellularLocation>
</comment>
<comment type="caution">
    <text evidence="8">The sequence shown here is derived from an EMBL/GenBank/DDBJ whole genome shotgun (WGS) entry which is preliminary data.</text>
</comment>
<feature type="domain" description="Nucleoporin Nup54 alpha-helical" evidence="7">
    <location>
        <begin position="328"/>
        <end position="466"/>
    </location>
</feature>
<keyword evidence="3" id="KW-0813">Transport</keyword>
<evidence type="ECO:0000256" key="6">
    <source>
        <dbReference type="SAM" id="MobiDB-lite"/>
    </source>
</evidence>
<dbReference type="GO" id="GO:0031965">
    <property type="term" value="C:nuclear membrane"/>
    <property type="evidence" value="ECO:0007669"/>
    <property type="project" value="UniProtKB-SubCell"/>
</dbReference>
<dbReference type="Pfam" id="PF13874">
    <property type="entry name" value="Nup54"/>
    <property type="match status" value="1"/>
</dbReference>
<dbReference type="Pfam" id="PF13634">
    <property type="entry name" value="Nucleoporin_FG"/>
    <property type="match status" value="2"/>
</dbReference>
<feature type="compositionally biased region" description="Low complexity" evidence="6">
    <location>
        <begin position="36"/>
        <end position="45"/>
    </location>
</feature>
<keyword evidence="4" id="KW-0811">Translocation</keyword>
<evidence type="ECO:0000313" key="9">
    <source>
        <dbReference type="Proteomes" id="UP000694255"/>
    </source>
</evidence>
<dbReference type="PANTHER" id="PTHR13000:SF0">
    <property type="entry name" value="NUCLEOPORIN P54"/>
    <property type="match status" value="1"/>
</dbReference>
<dbReference type="InterPro" id="IPR025712">
    <property type="entry name" value="Nup54_alpha-helical_dom"/>
</dbReference>
<protein>
    <submittedName>
        <fullName evidence="8">NUP57</fullName>
    </submittedName>
</protein>
<feature type="region of interest" description="Disordered" evidence="6">
    <location>
        <begin position="1"/>
        <end position="106"/>
    </location>
</feature>
<dbReference type="Proteomes" id="UP000694255">
    <property type="component" value="Unassembled WGS sequence"/>
</dbReference>
<evidence type="ECO:0000313" key="8">
    <source>
        <dbReference type="EMBL" id="KAG7663288.1"/>
    </source>
</evidence>
<dbReference type="GO" id="GO:0044613">
    <property type="term" value="C:nuclear pore central transport channel"/>
    <property type="evidence" value="ECO:0007669"/>
    <property type="project" value="TreeGrafter"/>
</dbReference>
<organism evidence="8 9">
    <name type="scientific">[Candida] subhashii</name>
    <dbReference type="NCBI Taxonomy" id="561895"/>
    <lineage>
        <taxon>Eukaryota</taxon>
        <taxon>Fungi</taxon>
        <taxon>Dikarya</taxon>
        <taxon>Ascomycota</taxon>
        <taxon>Saccharomycotina</taxon>
        <taxon>Pichiomycetes</taxon>
        <taxon>Debaryomycetaceae</taxon>
        <taxon>Spathaspora</taxon>
    </lineage>
</organism>
<dbReference type="GeneID" id="73470003"/>
<keyword evidence="4" id="KW-0509">mRNA transport</keyword>
<dbReference type="EMBL" id="JAGSYN010000141">
    <property type="protein sequence ID" value="KAG7663288.1"/>
    <property type="molecule type" value="Genomic_DNA"/>
</dbReference>
<keyword evidence="9" id="KW-1185">Reference proteome</keyword>
<evidence type="ECO:0000256" key="4">
    <source>
        <dbReference type="ARBA" id="ARBA00023132"/>
    </source>
</evidence>
<dbReference type="OrthoDB" id="6162375at2759"/>
<dbReference type="RefSeq" id="XP_049263520.1">
    <property type="nucleotide sequence ID" value="XM_049407033.1"/>
</dbReference>
<name>A0A8J5UHZ4_9ASCO</name>
<evidence type="ECO:0000259" key="7">
    <source>
        <dbReference type="Pfam" id="PF13874"/>
    </source>
</evidence>
<dbReference type="InterPro" id="IPR024864">
    <property type="entry name" value="Nup54/Nup57/Nup44"/>
</dbReference>